<evidence type="ECO:0000313" key="1">
    <source>
        <dbReference type="EMBL" id="GMI67087.1"/>
    </source>
</evidence>
<sequence length="140" mass="15891">MKIISFYTFICIIQEKAKAISHSKFTGKCGKSKDKTKGAQKFRTSNIAGFKFSGFSATGVLEYLDSFNEDEIDDHDDVNDNGGTRVLVEDDDFMAKFWSLHDKQNDSDNNEDEDDHMSFCDVGFMLDIEEDEGWCLLGEL</sequence>
<gene>
    <name evidence="1" type="ORF">HRI_000378000</name>
</gene>
<accession>A0A9W7GWY3</accession>
<dbReference type="PANTHER" id="PTHR34278:SF5">
    <property type="entry name" value="SITE, PUTATIVE-RELATED"/>
    <property type="match status" value="1"/>
</dbReference>
<dbReference type="EMBL" id="BSYR01000004">
    <property type="protein sequence ID" value="GMI67087.1"/>
    <property type="molecule type" value="Genomic_DNA"/>
</dbReference>
<dbReference type="PANTHER" id="PTHR34278">
    <property type="entry name" value="PROTEIN THI031, PUTATIVE-RELATED"/>
    <property type="match status" value="1"/>
</dbReference>
<dbReference type="AlphaFoldDB" id="A0A9W7GWY3"/>
<organism evidence="1 2">
    <name type="scientific">Hibiscus trionum</name>
    <name type="common">Flower of an hour</name>
    <dbReference type="NCBI Taxonomy" id="183268"/>
    <lineage>
        <taxon>Eukaryota</taxon>
        <taxon>Viridiplantae</taxon>
        <taxon>Streptophyta</taxon>
        <taxon>Embryophyta</taxon>
        <taxon>Tracheophyta</taxon>
        <taxon>Spermatophyta</taxon>
        <taxon>Magnoliopsida</taxon>
        <taxon>eudicotyledons</taxon>
        <taxon>Gunneridae</taxon>
        <taxon>Pentapetalae</taxon>
        <taxon>rosids</taxon>
        <taxon>malvids</taxon>
        <taxon>Malvales</taxon>
        <taxon>Malvaceae</taxon>
        <taxon>Malvoideae</taxon>
        <taxon>Hibiscus</taxon>
    </lineage>
</organism>
<reference evidence="1" key="1">
    <citation type="submission" date="2023-05" db="EMBL/GenBank/DDBJ databases">
        <title>Genome and transcriptome analyses reveal genes involved in the formation of fine ridges on petal epidermal cells in Hibiscus trionum.</title>
        <authorList>
            <person name="Koshimizu S."/>
            <person name="Masuda S."/>
            <person name="Ishii T."/>
            <person name="Shirasu K."/>
            <person name="Hoshino A."/>
            <person name="Arita M."/>
        </authorList>
    </citation>
    <scope>NUCLEOTIDE SEQUENCE</scope>
    <source>
        <strain evidence="1">Hamamatsu line</strain>
    </source>
</reference>
<name>A0A9W7GWY3_HIBTR</name>
<protein>
    <submittedName>
        <fullName evidence="1">Uncharacterized protein</fullName>
    </submittedName>
</protein>
<dbReference type="OrthoDB" id="663108at2759"/>
<evidence type="ECO:0000313" key="2">
    <source>
        <dbReference type="Proteomes" id="UP001165190"/>
    </source>
</evidence>
<proteinExistence type="predicted"/>
<dbReference type="Proteomes" id="UP001165190">
    <property type="component" value="Unassembled WGS sequence"/>
</dbReference>
<comment type="caution">
    <text evidence="1">The sequence shown here is derived from an EMBL/GenBank/DDBJ whole genome shotgun (WGS) entry which is preliminary data.</text>
</comment>
<keyword evidence="2" id="KW-1185">Reference proteome</keyword>